<keyword evidence="1" id="KW-0496">Mitochondrion</keyword>
<organism evidence="1">
    <name type="scientific">Picea glauca</name>
    <name type="common">White spruce</name>
    <name type="synonym">Pinus glauca</name>
    <dbReference type="NCBI Taxonomy" id="3330"/>
    <lineage>
        <taxon>Eukaryota</taxon>
        <taxon>Viridiplantae</taxon>
        <taxon>Streptophyta</taxon>
        <taxon>Embryophyta</taxon>
        <taxon>Tracheophyta</taxon>
        <taxon>Spermatophyta</taxon>
        <taxon>Pinopsida</taxon>
        <taxon>Pinidae</taxon>
        <taxon>Conifers I</taxon>
        <taxon>Pinales</taxon>
        <taxon>Pinaceae</taxon>
        <taxon>Picea</taxon>
    </lineage>
</organism>
<proteinExistence type="predicted"/>
<evidence type="ECO:0000313" key="1">
    <source>
        <dbReference type="EMBL" id="KUM46062.1"/>
    </source>
</evidence>
<reference evidence="1" key="1">
    <citation type="journal article" date="2015" name="Genome Biol. Evol.">
        <title>Organellar Genomes of White Spruce (Picea glauca): Assembly and Annotation.</title>
        <authorList>
            <person name="Jackman S.D."/>
            <person name="Warren R.L."/>
            <person name="Gibb E.A."/>
            <person name="Vandervalk B.P."/>
            <person name="Mohamadi H."/>
            <person name="Chu J."/>
            <person name="Raymond A."/>
            <person name="Pleasance S."/>
            <person name="Coope R."/>
            <person name="Wildung M.R."/>
            <person name="Ritland C.E."/>
            <person name="Bousquet J."/>
            <person name="Jones S.J."/>
            <person name="Bohlmann J."/>
            <person name="Birol I."/>
        </authorList>
    </citation>
    <scope>NUCLEOTIDE SEQUENCE [LARGE SCALE GENOMIC DNA]</scope>
    <source>
        <tissue evidence="1">Flushing bud</tissue>
    </source>
</reference>
<comment type="caution">
    <text evidence="1">The sequence shown here is derived from an EMBL/GenBank/DDBJ whole genome shotgun (WGS) entry which is preliminary data.</text>
</comment>
<dbReference type="AlphaFoldDB" id="A0A101LVD7"/>
<protein>
    <submittedName>
        <fullName evidence="1">Uncharacterized protein</fullName>
    </submittedName>
</protein>
<dbReference type="EMBL" id="LKAM01000014">
    <property type="protein sequence ID" value="KUM46062.1"/>
    <property type="molecule type" value="Genomic_DNA"/>
</dbReference>
<gene>
    <name evidence="1" type="ORF">ABT39_MTgene2165</name>
</gene>
<sequence>MNGFGSLSQNITGIRSPFATDSLATRSADPIQ</sequence>
<accession>A0A101LVD7</accession>
<geneLocation type="mitochondrion" evidence="1"/>
<name>A0A101LVD7_PICGL</name>